<dbReference type="Proteomes" id="UP000499080">
    <property type="component" value="Unassembled WGS sequence"/>
</dbReference>
<dbReference type="Gene3D" id="3.30.420.10">
    <property type="entry name" value="Ribonuclease H-like superfamily/Ribonuclease H"/>
    <property type="match status" value="1"/>
</dbReference>
<reference evidence="1 2" key="1">
    <citation type="journal article" date="2019" name="Sci. Rep.">
        <title>Orb-weaving spider Araneus ventricosus genome elucidates the spidroin gene catalogue.</title>
        <authorList>
            <person name="Kono N."/>
            <person name="Nakamura H."/>
            <person name="Ohtoshi R."/>
            <person name="Moran D.A.P."/>
            <person name="Shinohara A."/>
            <person name="Yoshida Y."/>
            <person name="Fujiwara M."/>
            <person name="Mori M."/>
            <person name="Tomita M."/>
            <person name="Arakawa K."/>
        </authorList>
    </citation>
    <scope>NUCLEOTIDE SEQUENCE [LARGE SCALE GENOMIC DNA]</scope>
</reference>
<keyword evidence="2" id="KW-1185">Reference proteome</keyword>
<organism evidence="1 2">
    <name type="scientific">Araneus ventricosus</name>
    <name type="common">Orbweaver spider</name>
    <name type="synonym">Epeira ventricosa</name>
    <dbReference type="NCBI Taxonomy" id="182803"/>
    <lineage>
        <taxon>Eukaryota</taxon>
        <taxon>Metazoa</taxon>
        <taxon>Ecdysozoa</taxon>
        <taxon>Arthropoda</taxon>
        <taxon>Chelicerata</taxon>
        <taxon>Arachnida</taxon>
        <taxon>Araneae</taxon>
        <taxon>Araneomorphae</taxon>
        <taxon>Entelegynae</taxon>
        <taxon>Araneoidea</taxon>
        <taxon>Araneidae</taxon>
        <taxon>Araneus</taxon>
    </lineage>
</organism>
<dbReference type="PANTHER" id="PTHR47326">
    <property type="entry name" value="TRANSPOSABLE ELEMENT TC3 TRANSPOSASE-LIKE PROTEIN"/>
    <property type="match status" value="1"/>
</dbReference>
<proteinExistence type="predicted"/>
<sequence length="166" mass="18996">MLPYKIQTLQPLNVNAIDARYDFANTMLQLVNEGDIDVGSIWFSIAAYFNLNGFVNKQNWRIWGTEIPHVAVPSSLYSPKVLVWAAISSKGKIGPLFREQTINAAKHFGFLDEFVAIHYAVDDHWNASWFMQDGTRPHRTPAVFDFLSEDFNDRIMALDYDKHTVA</sequence>
<comment type="caution">
    <text evidence="1">The sequence shown here is derived from an EMBL/GenBank/DDBJ whole genome shotgun (WGS) entry which is preliminary data.</text>
</comment>
<name>A0A4Y2BGJ5_ARAVE</name>
<accession>A0A4Y2BGJ5</accession>
<evidence type="ECO:0000313" key="2">
    <source>
        <dbReference type="Proteomes" id="UP000499080"/>
    </source>
</evidence>
<protein>
    <submittedName>
        <fullName evidence="1">Uncharacterized protein</fullName>
    </submittedName>
</protein>
<dbReference type="InterPro" id="IPR036397">
    <property type="entry name" value="RNaseH_sf"/>
</dbReference>
<dbReference type="OrthoDB" id="9971063at2759"/>
<dbReference type="EMBL" id="BGPR01000079">
    <property type="protein sequence ID" value="GBL91382.1"/>
    <property type="molecule type" value="Genomic_DNA"/>
</dbReference>
<gene>
    <name evidence="1" type="ORF">AVEN_136901_1</name>
</gene>
<dbReference type="PANTHER" id="PTHR47326:SF1">
    <property type="entry name" value="HTH PSQ-TYPE DOMAIN-CONTAINING PROTEIN"/>
    <property type="match status" value="1"/>
</dbReference>
<dbReference type="AlphaFoldDB" id="A0A4Y2BGJ5"/>
<evidence type="ECO:0000313" key="1">
    <source>
        <dbReference type="EMBL" id="GBL91382.1"/>
    </source>
</evidence>
<dbReference type="GO" id="GO:0003676">
    <property type="term" value="F:nucleic acid binding"/>
    <property type="evidence" value="ECO:0007669"/>
    <property type="project" value="InterPro"/>
</dbReference>